<evidence type="ECO:0000256" key="7">
    <source>
        <dbReference type="PROSITE-ProRule" id="PRU10141"/>
    </source>
</evidence>
<feature type="compositionally biased region" description="Low complexity" evidence="8">
    <location>
        <begin position="412"/>
        <end position="439"/>
    </location>
</feature>
<dbReference type="SUPFAM" id="SSF56112">
    <property type="entry name" value="Protein kinase-like (PK-like)"/>
    <property type="match status" value="1"/>
</dbReference>
<feature type="compositionally biased region" description="Low complexity" evidence="8">
    <location>
        <begin position="465"/>
        <end position="573"/>
    </location>
</feature>
<dbReference type="Gene3D" id="2.130.10.10">
    <property type="entry name" value="YVTN repeat-like/Quinoprotein amine dehydrogenase"/>
    <property type="match status" value="1"/>
</dbReference>
<feature type="compositionally biased region" description="Low complexity" evidence="8">
    <location>
        <begin position="325"/>
        <end position="349"/>
    </location>
</feature>
<accession>A0A7H0IK24</accession>
<keyword evidence="3" id="KW-0808">Transferase</keyword>
<feature type="region of interest" description="Disordered" evidence="8">
    <location>
        <begin position="325"/>
        <end position="608"/>
    </location>
</feature>
<reference evidence="10 11" key="1">
    <citation type="submission" date="2020-08" db="EMBL/GenBank/DDBJ databases">
        <title>A novel species.</title>
        <authorList>
            <person name="Gao J."/>
        </authorList>
    </citation>
    <scope>NUCLEOTIDE SEQUENCE [LARGE SCALE GENOMIC DNA]</scope>
    <source>
        <strain evidence="10 11">CRXT-G-22</strain>
    </source>
</reference>
<dbReference type="Pfam" id="PF13360">
    <property type="entry name" value="PQQ_2"/>
    <property type="match status" value="2"/>
</dbReference>
<dbReference type="InterPro" id="IPR000719">
    <property type="entry name" value="Prot_kinase_dom"/>
</dbReference>
<protein>
    <recommendedName>
        <fullName evidence="2">non-specific serine/threonine protein kinase</fullName>
        <ecNumber evidence="2">2.7.11.1</ecNumber>
    </recommendedName>
</protein>
<dbReference type="PROSITE" id="PS00107">
    <property type="entry name" value="PROTEIN_KINASE_ATP"/>
    <property type="match status" value="1"/>
</dbReference>
<dbReference type="SUPFAM" id="SSF50998">
    <property type="entry name" value="Quinoprotein alcohol dehydrogenase-like"/>
    <property type="match status" value="2"/>
</dbReference>
<keyword evidence="6 7" id="KW-0067">ATP-binding</keyword>
<dbReference type="EMBL" id="CP060828">
    <property type="protein sequence ID" value="QNP73140.1"/>
    <property type="molecule type" value="Genomic_DNA"/>
</dbReference>
<dbReference type="PANTHER" id="PTHR43671">
    <property type="entry name" value="SERINE/THREONINE-PROTEIN KINASE NEK"/>
    <property type="match status" value="1"/>
</dbReference>
<dbReference type="Pfam" id="PF00069">
    <property type="entry name" value="Pkinase"/>
    <property type="match status" value="1"/>
</dbReference>
<dbReference type="InterPro" id="IPR017441">
    <property type="entry name" value="Protein_kinase_ATP_BS"/>
</dbReference>
<dbReference type="Gene3D" id="3.30.200.20">
    <property type="entry name" value="Phosphorylase Kinase, domain 1"/>
    <property type="match status" value="1"/>
</dbReference>
<gene>
    <name evidence="10" type="ORF">IAG44_29360</name>
</gene>
<feature type="compositionally biased region" description="Gly residues" evidence="8">
    <location>
        <begin position="400"/>
        <end position="411"/>
    </location>
</feature>
<dbReference type="InterPro" id="IPR008271">
    <property type="entry name" value="Ser/Thr_kinase_AS"/>
</dbReference>
<keyword evidence="11" id="KW-1185">Reference proteome</keyword>
<dbReference type="InterPro" id="IPR015943">
    <property type="entry name" value="WD40/YVTN_repeat-like_dom_sf"/>
</dbReference>
<keyword evidence="4 7" id="KW-0547">Nucleotide-binding</keyword>
<evidence type="ECO:0000256" key="5">
    <source>
        <dbReference type="ARBA" id="ARBA00022777"/>
    </source>
</evidence>
<dbReference type="AlphaFoldDB" id="A0A7H0IK24"/>
<dbReference type="Gene3D" id="1.10.510.10">
    <property type="entry name" value="Transferase(Phosphotransferase) domain 1"/>
    <property type="match status" value="1"/>
</dbReference>
<dbReference type="InterPro" id="IPR011047">
    <property type="entry name" value="Quinoprotein_ADH-like_sf"/>
</dbReference>
<dbReference type="PROSITE" id="PS50011">
    <property type="entry name" value="PROTEIN_KINASE_DOM"/>
    <property type="match status" value="1"/>
</dbReference>
<dbReference type="GO" id="GO:0004674">
    <property type="term" value="F:protein serine/threonine kinase activity"/>
    <property type="evidence" value="ECO:0007669"/>
    <property type="project" value="UniProtKB-EC"/>
</dbReference>
<dbReference type="Proteomes" id="UP000516052">
    <property type="component" value="Chromosome"/>
</dbReference>
<evidence type="ECO:0000256" key="4">
    <source>
        <dbReference type="ARBA" id="ARBA00022741"/>
    </source>
</evidence>
<evidence type="ECO:0000256" key="2">
    <source>
        <dbReference type="ARBA" id="ARBA00012513"/>
    </source>
</evidence>
<dbReference type="EC" id="2.7.11.1" evidence="2"/>
<dbReference type="SMART" id="SM00220">
    <property type="entry name" value="S_TKc"/>
    <property type="match status" value="1"/>
</dbReference>
<organism evidence="10 11">
    <name type="scientific">Streptomyces roseirectus</name>
    <dbReference type="NCBI Taxonomy" id="2768066"/>
    <lineage>
        <taxon>Bacteria</taxon>
        <taxon>Bacillati</taxon>
        <taxon>Actinomycetota</taxon>
        <taxon>Actinomycetes</taxon>
        <taxon>Kitasatosporales</taxon>
        <taxon>Streptomycetaceae</taxon>
        <taxon>Streptomyces</taxon>
    </lineage>
</organism>
<dbReference type="InterPro" id="IPR011009">
    <property type="entry name" value="Kinase-like_dom_sf"/>
</dbReference>
<feature type="domain" description="Protein kinase" evidence="9">
    <location>
        <begin position="14"/>
        <end position="263"/>
    </location>
</feature>
<dbReference type="PROSITE" id="PS00108">
    <property type="entry name" value="PROTEIN_KINASE_ST"/>
    <property type="match status" value="1"/>
</dbReference>
<dbReference type="InterPro" id="IPR018391">
    <property type="entry name" value="PQQ_b-propeller_rpt"/>
</dbReference>
<dbReference type="InterPro" id="IPR050660">
    <property type="entry name" value="NEK_Ser/Thr_kinase"/>
</dbReference>
<dbReference type="InterPro" id="IPR002372">
    <property type="entry name" value="PQQ_rpt_dom"/>
</dbReference>
<dbReference type="Gene3D" id="2.40.10.480">
    <property type="match status" value="1"/>
</dbReference>
<dbReference type="PANTHER" id="PTHR43671:SF13">
    <property type="entry name" value="SERINE_THREONINE-PROTEIN KINASE NEK2"/>
    <property type="match status" value="1"/>
</dbReference>
<dbReference type="CDD" id="cd14014">
    <property type="entry name" value="STKc_PknB_like"/>
    <property type="match status" value="1"/>
</dbReference>
<dbReference type="KEGG" id="sroi:IAG44_29360"/>
<evidence type="ECO:0000313" key="10">
    <source>
        <dbReference type="EMBL" id="QNP73140.1"/>
    </source>
</evidence>
<proteinExistence type="inferred from homology"/>
<dbReference type="SMART" id="SM00564">
    <property type="entry name" value="PQQ"/>
    <property type="match status" value="3"/>
</dbReference>
<evidence type="ECO:0000256" key="6">
    <source>
        <dbReference type="ARBA" id="ARBA00022840"/>
    </source>
</evidence>
<evidence type="ECO:0000256" key="8">
    <source>
        <dbReference type="SAM" id="MobiDB-lite"/>
    </source>
</evidence>
<comment type="similarity">
    <text evidence="1">Belongs to the protein kinase superfamily. NEK Ser/Thr protein kinase family. NIMA subfamily.</text>
</comment>
<evidence type="ECO:0000259" key="9">
    <source>
        <dbReference type="PROSITE" id="PS50011"/>
    </source>
</evidence>
<evidence type="ECO:0000313" key="11">
    <source>
        <dbReference type="Proteomes" id="UP000516052"/>
    </source>
</evidence>
<evidence type="ECO:0000256" key="1">
    <source>
        <dbReference type="ARBA" id="ARBA00010886"/>
    </source>
</evidence>
<sequence>MALREGDPEVLGEYRIVDRLGAGGMGVVYRARSRSGREVAVKVVHDQYAADAVFRARFRQEIAAARRVSGAFTAPVVDADPDAERPWMATQYVPGRSLAARVRDDGPLTGTELRRLALGLVEALRDIHRAGVVHRDLKPANVLMADDGPRVIDFGISRAAGNQQLTETGHMMGTPPFMSPEQLTDARTVGPASDVFSLAALLTYAATGRGPFDADSPYISAYKVLTEEPTLTAVPAPLHPILARCLTKDPTTRPALTELAPFFAEALSPGEWDEPETVSRRVPDPVRTVLPGAVAGPGSVVAPGSVAGPGAVVAPGAAVVPGESAAGELPTTAPAPGGPLAADVASAGPQAGGFSPGGPSAAGFSPAGPQAAGLSPAGSSGAGFSQAGPSGAGLPQAGPLGAGFSPGGSQVGGFSSAGSSAAGLPPAGSPEAGSSPGGSRTDEPRPGELPTVAPSPAAPSPAAPSPAVSSQAAPSPVASSPVASSSAVSSQAASSPVAPSPTASSSAVSSPAASSSAVSSQAAPSPAASSPVASSSAVSSQAASSPVAPSPTASSSAVSSQAAPSPAAPSLAAPEPPPGSGLGAFQAAPDSITPAGSYTPAPRTPARRRRRMPLLAGVAGVLAVALTVYLVGSLNTKGTVGTEPSAGPTATRWAALPKGWRAWQTTLFAAAEAGVREAPERGSSRGPDPQPSCVEGGGAVYCVGVGVLPAKVDATTGRTLWRARSLPEGTSVDRYGAKALGVRDDALLLVETITNAAANDTSSRVTAYAVTDGRRLWTRPVDERYVDAVLLGETVLMGDGTATTARSPRDGTKLWTATPLAGYRCDYREAGDALYADCVNYHTASGADRVLFAVSATDGTTRRLNSAPPVHAAYAGDLDGSLLYAAQEGEDDGAYTKTVLIDPTADTARTTPLSEPLQGWPVLVHGVLCAAESSGRVTAVSPRTGARLWQTATTLEQPSAPVADTLRSLFVTTASGRIAALDAQTGTALWESYPRAARVSGTVTTIPTLLLHRGALVVPTPDGSLFSIDPANPGK</sequence>
<evidence type="ECO:0000256" key="3">
    <source>
        <dbReference type="ARBA" id="ARBA00022679"/>
    </source>
</evidence>
<name>A0A7H0IK24_9ACTN</name>
<feature type="compositionally biased region" description="Low complexity" evidence="8">
    <location>
        <begin position="357"/>
        <end position="399"/>
    </location>
</feature>
<feature type="binding site" evidence="7">
    <location>
        <position position="42"/>
    </location>
    <ligand>
        <name>ATP</name>
        <dbReference type="ChEBI" id="CHEBI:30616"/>
    </ligand>
</feature>
<dbReference type="GO" id="GO:0005524">
    <property type="term" value="F:ATP binding"/>
    <property type="evidence" value="ECO:0007669"/>
    <property type="project" value="UniProtKB-UniRule"/>
</dbReference>
<keyword evidence="5 10" id="KW-0418">Kinase</keyword>